<keyword evidence="6 8" id="KW-0472">Membrane</keyword>
<evidence type="ECO:0000256" key="9">
    <source>
        <dbReference type="RuleBase" id="RU003357"/>
    </source>
</evidence>
<comment type="caution">
    <text evidence="12">The sequence shown here is derived from an EMBL/GenBank/DDBJ whole genome shotgun (WGS) entry which is preliminary data.</text>
</comment>
<evidence type="ECO:0000313" key="12">
    <source>
        <dbReference type="EMBL" id="OUS33602.1"/>
    </source>
</evidence>
<reference evidence="13" key="1">
    <citation type="journal article" date="2017" name="Proc. Natl. Acad. Sci. U.S.A.">
        <title>Simulation of Deepwater Horizon oil plume reveals substrate specialization within a complex community of hydrocarbon degraders.</title>
        <authorList>
            <person name="Hu P."/>
            <person name="Dubinsky E.A."/>
            <person name="Probst A.J."/>
            <person name="Wang J."/>
            <person name="Sieber C.M.K."/>
            <person name="Tom L.M."/>
            <person name="Gardinali P."/>
            <person name="Banfield J.F."/>
            <person name="Atlas R.M."/>
            <person name="Andersen G.L."/>
        </authorList>
    </citation>
    <scope>NUCLEOTIDE SEQUENCE [LARGE SCALE GENOMIC DNA]</scope>
</reference>
<dbReference type="InterPro" id="IPR039426">
    <property type="entry name" value="TonB-dep_rcpt-like"/>
</dbReference>
<dbReference type="CDD" id="cd01347">
    <property type="entry name" value="ligand_gated_channel"/>
    <property type="match status" value="1"/>
</dbReference>
<evidence type="ECO:0000256" key="3">
    <source>
        <dbReference type="ARBA" id="ARBA00022452"/>
    </source>
</evidence>
<dbReference type="AlphaFoldDB" id="A0A1Y5HEQ7"/>
<comment type="subcellular location">
    <subcellularLocation>
        <location evidence="1 8">Cell outer membrane</location>
        <topology evidence="1 8">Multi-pass membrane protein</topology>
    </subcellularLocation>
</comment>
<protein>
    <recommendedName>
        <fullName evidence="14">TonB-dependent receptor</fullName>
    </recommendedName>
</protein>
<dbReference type="PANTHER" id="PTHR30069">
    <property type="entry name" value="TONB-DEPENDENT OUTER MEMBRANE RECEPTOR"/>
    <property type="match status" value="1"/>
</dbReference>
<feature type="domain" description="TonB-dependent receptor-like beta-barrel" evidence="10">
    <location>
        <begin position="299"/>
        <end position="781"/>
    </location>
</feature>
<accession>A0A1Y5HEQ7</accession>
<evidence type="ECO:0000256" key="1">
    <source>
        <dbReference type="ARBA" id="ARBA00004571"/>
    </source>
</evidence>
<dbReference type="InterPro" id="IPR000531">
    <property type="entry name" value="Beta-barrel_TonB"/>
</dbReference>
<sequence>MAMAAENEEQANATQLDKQIVTATRSNESLATLPYTVQVVSQDQIALQAQAGVDLGTVLGRLVPGLAPGDNSATSYYQSLRGRKVLVLIDGVAQRTNKNVSRELTSISTANIERVEIVSGASAMYGAGATGGVINIITKKGQDEEPVFKTEVGMTTSTENTDDDQLAYNVAQSVSGKKGKLDYYLGAAFDSRGHFIDSHGDQIATDPNQVGRDNTDALDLMFNGGYQISSTKRFTVGAEYYNEEMDTDYAADFGDPDAQLLMLPEGFLGAGGLYNPQPKDGLNMSQQPSSERKSLTLNFTDQNFLGQALTSQLNYRSGDYYYYPYYGTPLYLDTNWQAVNQAVTQAYTDSLMAGDDAATAGANASAALTPAYLGNSQAKSSITQSRIETEAIDLKIALDSQLDVGERTLSLTYGLDYIKDSGKQTSTEYDYDKWFDSDQLNYVETGNIYQAGPSAESETVAAFLQTAYPLTDQLTLRAGIRHEYIKVEVDDYTSGEDVMNAEVYSSQLSDTDLQALAALSGMTAAQLLGALTAGTAAALNAEDFITYSDTVTIREGGEEEFSATLLNAGLVYDFNTQQQMYFNFSQGFTVPDMARLLRSVSVFSDVNEPGPVLDSTNVDAIKTDSFDLGWRGQFDTIQAQASLYYNVSDKYTHFDKVTGVVELRDQTEKVWGFEGSINAHLTDNISTGATYAYTYGETETETNGWEALPVDRISPQKITSHLTYNNYGSFSVALQMLQMLDTDKAHKDNVANAEFEGYTTFDLLTQFALPKGQVGIAISNLANESYQPLYNQVRAYPSTGASTDLPAQGRTLSVNYSIEY</sequence>
<dbReference type="InterPro" id="IPR036942">
    <property type="entry name" value="Beta-barrel_TonB_sf"/>
</dbReference>
<dbReference type="Gene3D" id="2.40.170.20">
    <property type="entry name" value="TonB-dependent receptor, beta-barrel domain"/>
    <property type="match status" value="1"/>
</dbReference>
<dbReference type="Pfam" id="PF07715">
    <property type="entry name" value="Plug"/>
    <property type="match status" value="1"/>
</dbReference>
<keyword evidence="4 8" id="KW-0812">Transmembrane</keyword>
<dbReference type="GO" id="GO:0015344">
    <property type="term" value="F:siderophore uptake transmembrane transporter activity"/>
    <property type="evidence" value="ECO:0007669"/>
    <property type="project" value="TreeGrafter"/>
</dbReference>
<keyword evidence="2 8" id="KW-0813">Transport</keyword>
<evidence type="ECO:0000256" key="7">
    <source>
        <dbReference type="ARBA" id="ARBA00023237"/>
    </source>
</evidence>
<evidence type="ECO:0000313" key="13">
    <source>
        <dbReference type="Proteomes" id="UP000227088"/>
    </source>
</evidence>
<dbReference type="SUPFAM" id="SSF56935">
    <property type="entry name" value="Porins"/>
    <property type="match status" value="1"/>
</dbReference>
<dbReference type="EMBL" id="MABE01000744">
    <property type="protein sequence ID" value="OUS33602.1"/>
    <property type="molecule type" value="Genomic_DNA"/>
</dbReference>
<keyword evidence="3 8" id="KW-1134">Transmembrane beta strand</keyword>
<evidence type="ECO:0000256" key="5">
    <source>
        <dbReference type="ARBA" id="ARBA00023077"/>
    </source>
</evidence>
<dbReference type="GO" id="GO:0044718">
    <property type="term" value="P:siderophore transmembrane transport"/>
    <property type="evidence" value="ECO:0007669"/>
    <property type="project" value="TreeGrafter"/>
</dbReference>
<evidence type="ECO:0000259" key="10">
    <source>
        <dbReference type="Pfam" id="PF00593"/>
    </source>
</evidence>
<keyword evidence="5 9" id="KW-0798">TonB box</keyword>
<evidence type="ECO:0000256" key="6">
    <source>
        <dbReference type="ARBA" id="ARBA00023136"/>
    </source>
</evidence>
<dbReference type="Proteomes" id="UP000227088">
    <property type="component" value="Unassembled WGS sequence"/>
</dbReference>
<dbReference type="GO" id="GO:0009279">
    <property type="term" value="C:cell outer membrane"/>
    <property type="evidence" value="ECO:0007669"/>
    <property type="project" value="UniProtKB-SubCell"/>
</dbReference>
<dbReference type="PANTHER" id="PTHR30069:SF42">
    <property type="entry name" value="FERRIC AEROBACTIN RECEPTOR"/>
    <property type="match status" value="1"/>
</dbReference>
<dbReference type="PROSITE" id="PS52016">
    <property type="entry name" value="TONB_DEPENDENT_REC_3"/>
    <property type="match status" value="1"/>
</dbReference>
<dbReference type="Gene3D" id="2.170.130.10">
    <property type="entry name" value="TonB-dependent receptor, plug domain"/>
    <property type="match status" value="1"/>
</dbReference>
<evidence type="ECO:0000256" key="8">
    <source>
        <dbReference type="PROSITE-ProRule" id="PRU01360"/>
    </source>
</evidence>
<proteinExistence type="inferred from homology"/>
<dbReference type="Pfam" id="PF00593">
    <property type="entry name" value="TonB_dep_Rec_b-barrel"/>
    <property type="match status" value="1"/>
</dbReference>
<evidence type="ECO:0000259" key="11">
    <source>
        <dbReference type="Pfam" id="PF07715"/>
    </source>
</evidence>
<comment type="similarity">
    <text evidence="8 9">Belongs to the TonB-dependent receptor family.</text>
</comment>
<organism evidence="12 13">
    <name type="scientific">Oleispira antarctica</name>
    <dbReference type="NCBI Taxonomy" id="188908"/>
    <lineage>
        <taxon>Bacteria</taxon>
        <taxon>Pseudomonadati</taxon>
        <taxon>Pseudomonadota</taxon>
        <taxon>Gammaproteobacteria</taxon>
        <taxon>Oceanospirillales</taxon>
        <taxon>Oceanospirillaceae</taxon>
        <taxon>Oleispira</taxon>
    </lineage>
</organism>
<dbReference type="InterPro" id="IPR037066">
    <property type="entry name" value="Plug_dom_sf"/>
</dbReference>
<name>A0A1Y5HEQ7_OLEAN</name>
<evidence type="ECO:0008006" key="14">
    <source>
        <dbReference type="Google" id="ProtNLM"/>
    </source>
</evidence>
<evidence type="ECO:0000256" key="2">
    <source>
        <dbReference type="ARBA" id="ARBA00022448"/>
    </source>
</evidence>
<keyword evidence="7 8" id="KW-0998">Cell outer membrane</keyword>
<evidence type="ECO:0000256" key="4">
    <source>
        <dbReference type="ARBA" id="ARBA00022692"/>
    </source>
</evidence>
<feature type="domain" description="TonB-dependent receptor plug" evidence="11">
    <location>
        <begin position="31"/>
        <end position="133"/>
    </location>
</feature>
<gene>
    <name evidence="12" type="ORF">A9R00_12990</name>
</gene>
<dbReference type="InterPro" id="IPR012910">
    <property type="entry name" value="Plug_dom"/>
</dbReference>